<dbReference type="InterPro" id="IPR013196">
    <property type="entry name" value="HTH_11"/>
</dbReference>
<evidence type="ECO:0000256" key="2">
    <source>
        <dbReference type="HAMAP-Rule" id="MF_00978"/>
    </source>
</evidence>
<dbReference type="InterPro" id="IPR036390">
    <property type="entry name" value="WH_DNA-bd_sf"/>
</dbReference>
<comment type="similarity">
    <text evidence="2">Belongs to the biotin--protein ligase family.</text>
</comment>
<keyword evidence="2" id="KW-0678">Repressor</keyword>
<keyword evidence="5" id="KW-1185">Reference proteome</keyword>
<dbReference type="STRING" id="1123510.GCA_000620025_00501"/>
<dbReference type="InterPro" id="IPR045864">
    <property type="entry name" value="aa-tRNA-synth_II/BPL/LPL"/>
</dbReference>
<sequence>MDFRELIRLMSDGAFHSGEQLGEVLGVSRTAIWKQLRKLEALGIQVEGIRGQGYRLAQPIELLDGARIVSHLTAPARQGLSRLFVEMSLDSTNSFILRRFSQKAGHGEVCLAEMQVSGRGRRGRQWVASLGQGLCVSLGWRFDTSASHLEGLSLAIGVEVAQMLESMSVPVRLKWPNDLLVMRDDGVLCKLGGVLVELRGDVNGPCEVVAGLGLNVNETPTLEELPQPVTSIATHAGTVSRNEIAANLISRLLAMFERFEREGFAPWRDEWNRYHAYRDMDVDIVQGVQQWQGRALNVDGNGNLEVMRDGRLQKLSGGEISIRKYS</sequence>
<dbReference type="InterPro" id="IPR004143">
    <property type="entry name" value="BPL_LPL_catalytic"/>
</dbReference>
<comment type="function">
    <text evidence="2">Acts both as a biotin--[acetyl-CoA-carboxylase] ligase and a biotin-operon repressor. In the presence of ATP, BirA activates biotin to form the BirA-biotinyl-5'-adenylate (BirA-bio-5'-AMP or holoBirA) complex. HoloBirA can either transfer the biotinyl moiety to the biotin carboxyl carrier protein (BCCP) subunit of acetyl-CoA carboxylase, or bind to the biotin operator site and inhibit transcription of the operon.</text>
</comment>
<feature type="binding site" evidence="2">
    <location>
        <position position="115"/>
    </location>
    <ligand>
        <name>biotin</name>
        <dbReference type="ChEBI" id="CHEBI:57586"/>
    </ligand>
</feature>
<dbReference type="InterPro" id="IPR004408">
    <property type="entry name" value="Biotin_CoA_COase_ligase"/>
</dbReference>
<dbReference type="EC" id="6.3.4.15" evidence="2"/>
<dbReference type="GO" id="GO:0004077">
    <property type="term" value="F:biotin--[biotin carboxyl-carrier protein] ligase activity"/>
    <property type="evidence" value="ECO:0007669"/>
    <property type="project" value="UniProtKB-UniRule"/>
</dbReference>
<comment type="caution">
    <text evidence="2">Lacks conserved residue(s) required for the propagation of feature annotation.</text>
</comment>
<dbReference type="EMBL" id="AP018933">
    <property type="protein sequence ID" value="BBG29081.1"/>
    <property type="molecule type" value="Genomic_DNA"/>
</dbReference>
<dbReference type="InterPro" id="IPR036388">
    <property type="entry name" value="WH-like_DNA-bd_sf"/>
</dbReference>
<evidence type="ECO:0000256" key="1">
    <source>
        <dbReference type="ARBA" id="ARBA00022598"/>
    </source>
</evidence>
<dbReference type="NCBIfam" id="TIGR00121">
    <property type="entry name" value="birA_ligase"/>
    <property type="match status" value="1"/>
</dbReference>
<dbReference type="GO" id="GO:0003677">
    <property type="term" value="F:DNA binding"/>
    <property type="evidence" value="ECO:0007669"/>
    <property type="project" value="UniProtKB-UniRule"/>
</dbReference>
<evidence type="ECO:0000313" key="4">
    <source>
        <dbReference type="EMBL" id="BBG29081.1"/>
    </source>
</evidence>
<dbReference type="PROSITE" id="PS51733">
    <property type="entry name" value="BPL_LPL_CATALYTIC"/>
    <property type="match status" value="1"/>
</dbReference>
<evidence type="ECO:0000259" key="3">
    <source>
        <dbReference type="PROSITE" id="PS51733"/>
    </source>
</evidence>
<dbReference type="Gene3D" id="3.30.930.10">
    <property type="entry name" value="Bira Bifunctional Protein, Domain 2"/>
    <property type="match status" value="1"/>
</dbReference>
<dbReference type="KEGG" id="zpl:ZBT109_0287"/>
<dbReference type="PANTHER" id="PTHR12835:SF5">
    <property type="entry name" value="BIOTIN--PROTEIN LIGASE"/>
    <property type="match status" value="1"/>
</dbReference>
<keyword evidence="2" id="KW-0067">ATP-binding</keyword>
<gene>
    <name evidence="2" type="primary">birA</name>
    <name evidence="4" type="ORF">ZBT109_0287</name>
</gene>
<feature type="binding site" evidence="2">
    <location>
        <begin position="91"/>
        <end position="93"/>
    </location>
    <ligand>
        <name>biotin</name>
        <dbReference type="ChEBI" id="CHEBI:57586"/>
    </ligand>
</feature>
<accession>A0A348HBS9</accession>
<dbReference type="Gene3D" id="2.30.30.100">
    <property type="match status" value="1"/>
</dbReference>
<protein>
    <recommendedName>
        <fullName evidence="2">Bifunctional ligase/repressor BirA</fullName>
    </recommendedName>
    <alternativeName>
        <fullName evidence="2">Biotin operon repressor</fullName>
    </alternativeName>
    <alternativeName>
        <fullName evidence="2">Biotin--[acetyl-CoA-carboxylase] ligase</fullName>
        <ecNumber evidence="2">6.3.4.15</ecNumber>
    </alternativeName>
    <alternativeName>
        <fullName evidence="2">Biotin--protein ligase</fullName>
    </alternativeName>
    <alternativeName>
        <fullName evidence="2">Biotin-[acetyl-CoA carboxylase] synthetase</fullName>
    </alternativeName>
</protein>
<dbReference type="Pfam" id="PF08279">
    <property type="entry name" value="HTH_11"/>
    <property type="match status" value="1"/>
</dbReference>
<dbReference type="GO" id="GO:0006355">
    <property type="term" value="P:regulation of DNA-templated transcription"/>
    <property type="evidence" value="ECO:0007669"/>
    <property type="project" value="UniProtKB-UniRule"/>
</dbReference>
<keyword evidence="2" id="KW-0547">Nucleotide-binding</keyword>
<dbReference type="InterPro" id="IPR030855">
    <property type="entry name" value="Bifunct_BirA"/>
</dbReference>
<dbReference type="OrthoDB" id="9807064at2"/>
<feature type="DNA-binding region" description="H-T-H motif" evidence="2">
    <location>
        <begin position="18"/>
        <end position="37"/>
    </location>
</feature>
<feature type="domain" description="BPL/LPL catalytic" evidence="3">
    <location>
        <begin position="79"/>
        <end position="260"/>
    </location>
</feature>
<dbReference type="SUPFAM" id="SSF50037">
    <property type="entry name" value="C-terminal domain of transcriptional repressors"/>
    <property type="match status" value="1"/>
</dbReference>
<dbReference type="Pfam" id="PF03099">
    <property type="entry name" value="BPL_LplA_LipB"/>
    <property type="match status" value="1"/>
</dbReference>
<keyword evidence="2" id="KW-0092">Biotin</keyword>
<dbReference type="PANTHER" id="PTHR12835">
    <property type="entry name" value="BIOTIN PROTEIN LIGASE"/>
    <property type="match status" value="1"/>
</dbReference>
<organism evidence="4 5">
    <name type="scientific">Zymobacter palmae</name>
    <dbReference type="NCBI Taxonomy" id="33074"/>
    <lineage>
        <taxon>Bacteria</taxon>
        <taxon>Pseudomonadati</taxon>
        <taxon>Pseudomonadota</taxon>
        <taxon>Gammaproteobacteria</taxon>
        <taxon>Oceanospirillales</taxon>
        <taxon>Halomonadaceae</taxon>
        <taxon>Zymobacter group</taxon>
        <taxon>Zymobacter</taxon>
    </lineage>
</organism>
<keyword evidence="2" id="KW-0805">Transcription regulation</keyword>
<dbReference type="HAMAP" id="MF_00978">
    <property type="entry name" value="Bifunct_BirA"/>
    <property type="match status" value="1"/>
</dbReference>
<dbReference type="SUPFAM" id="SSF46785">
    <property type="entry name" value="Winged helix' DNA-binding domain"/>
    <property type="match status" value="1"/>
</dbReference>
<feature type="binding site" evidence="2">
    <location>
        <begin position="119"/>
        <end position="121"/>
    </location>
    <ligand>
        <name>biotin</name>
        <dbReference type="ChEBI" id="CHEBI:57586"/>
    </ligand>
</feature>
<keyword evidence="2" id="KW-0804">Transcription</keyword>
<dbReference type="Proteomes" id="UP000267342">
    <property type="component" value="Chromosome"/>
</dbReference>
<dbReference type="CDD" id="cd16442">
    <property type="entry name" value="BPL"/>
    <property type="match status" value="1"/>
</dbReference>
<dbReference type="Gene3D" id="1.10.10.10">
    <property type="entry name" value="Winged helix-like DNA-binding domain superfamily/Winged helix DNA-binding domain"/>
    <property type="match status" value="1"/>
</dbReference>
<keyword evidence="2" id="KW-0238">DNA-binding</keyword>
<name>A0A348HBS9_9GAMM</name>
<reference evidence="4 5" key="1">
    <citation type="submission" date="2018-09" db="EMBL/GenBank/DDBJ databases">
        <title>Zymobacter palmae IAM14233 (=T109) whole genome analysis.</title>
        <authorList>
            <person name="Yanase H."/>
        </authorList>
    </citation>
    <scope>NUCLEOTIDE SEQUENCE [LARGE SCALE GENOMIC DNA]</scope>
    <source>
        <strain evidence="4 5">IAM14233</strain>
    </source>
</reference>
<dbReference type="AlphaFoldDB" id="A0A348HBS9"/>
<evidence type="ECO:0000313" key="5">
    <source>
        <dbReference type="Proteomes" id="UP000267342"/>
    </source>
</evidence>
<dbReference type="RefSeq" id="WP_027704497.1">
    <property type="nucleotide sequence ID" value="NZ_AP018933.1"/>
</dbReference>
<keyword evidence="1 2" id="KW-0436">Ligase</keyword>
<proteinExistence type="inferred from homology"/>
<dbReference type="SUPFAM" id="SSF55681">
    <property type="entry name" value="Class II aaRS and biotin synthetases"/>
    <property type="match status" value="1"/>
</dbReference>
<dbReference type="GO" id="GO:0005524">
    <property type="term" value="F:ATP binding"/>
    <property type="evidence" value="ECO:0007669"/>
    <property type="project" value="UniProtKB-UniRule"/>
</dbReference>
<dbReference type="GO" id="GO:0005737">
    <property type="term" value="C:cytoplasm"/>
    <property type="evidence" value="ECO:0007669"/>
    <property type="project" value="TreeGrafter"/>
</dbReference>
<dbReference type="InterPro" id="IPR008988">
    <property type="entry name" value="Transcriptional_repressor_C"/>
</dbReference>
<comment type="catalytic activity">
    <reaction evidence="2">
        <text>biotin + L-lysyl-[protein] + ATP = N(6)-biotinyl-L-lysyl-[protein] + AMP + diphosphate + H(+)</text>
        <dbReference type="Rhea" id="RHEA:11756"/>
        <dbReference type="Rhea" id="RHEA-COMP:9752"/>
        <dbReference type="Rhea" id="RHEA-COMP:10505"/>
        <dbReference type="ChEBI" id="CHEBI:15378"/>
        <dbReference type="ChEBI" id="CHEBI:29969"/>
        <dbReference type="ChEBI" id="CHEBI:30616"/>
        <dbReference type="ChEBI" id="CHEBI:33019"/>
        <dbReference type="ChEBI" id="CHEBI:57586"/>
        <dbReference type="ChEBI" id="CHEBI:83144"/>
        <dbReference type="ChEBI" id="CHEBI:456215"/>
        <dbReference type="EC" id="6.3.4.15"/>
    </reaction>
</comment>